<sequence length="241" mass="27628">MKRESVMGLQIVDTTYDELIFQIREDLENDRKRVIVAINPEKIMKIKGNPFLAGFVRKADYLIPDGVGILMASKKLGGHLQTKITGIDTMIRLCKMASVYGYKVFLLGGKSEVVHSAKLHLEERFQGIQIAGTQDGYHMEDVDLIQKINESGAQILFVALGSPKQEYWISENKDKLSVNIFQGVGGSFDVLGQYVKRAPVWMQDMGIEWLYRLLKNPSRIFRQMNLLRFYRLIRKEKKGRV</sequence>
<keyword evidence="2" id="KW-0808">Transferase</keyword>
<dbReference type="AlphaFoldDB" id="A0A939HE91"/>
<dbReference type="NCBIfam" id="TIGR00696">
    <property type="entry name" value="wecG_tagA_cpsF"/>
    <property type="match status" value="1"/>
</dbReference>
<dbReference type="RefSeq" id="WP_207600848.1">
    <property type="nucleotide sequence ID" value="NZ_JAFNJU010000018.1"/>
</dbReference>
<keyword evidence="1" id="KW-0328">Glycosyltransferase</keyword>
<comment type="caution">
    <text evidence="3">The sequence shown here is derived from an EMBL/GenBank/DDBJ whole genome shotgun (WGS) entry which is preliminary data.</text>
</comment>
<dbReference type="GO" id="GO:0016758">
    <property type="term" value="F:hexosyltransferase activity"/>
    <property type="evidence" value="ECO:0007669"/>
    <property type="project" value="TreeGrafter"/>
</dbReference>
<accession>A0A939HE91</accession>
<dbReference type="Proteomes" id="UP000664218">
    <property type="component" value="Unassembled WGS sequence"/>
</dbReference>
<evidence type="ECO:0000256" key="2">
    <source>
        <dbReference type="ARBA" id="ARBA00022679"/>
    </source>
</evidence>
<keyword evidence="4" id="KW-1185">Reference proteome</keyword>
<dbReference type="PANTHER" id="PTHR34136">
    <property type="match status" value="1"/>
</dbReference>
<organism evidence="3 4">
    <name type="scientific">Proteiniclasticum aestuarii</name>
    <dbReference type="NCBI Taxonomy" id="2817862"/>
    <lineage>
        <taxon>Bacteria</taxon>
        <taxon>Bacillati</taxon>
        <taxon>Bacillota</taxon>
        <taxon>Clostridia</taxon>
        <taxon>Eubacteriales</taxon>
        <taxon>Clostridiaceae</taxon>
        <taxon>Proteiniclasticum</taxon>
    </lineage>
</organism>
<dbReference type="Pfam" id="PF03808">
    <property type="entry name" value="Glyco_tran_WecG"/>
    <property type="match status" value="1"/>
</dbReference>
<protein>
    <submittedName>
        <fullName evidence="3">WecB/TagA/CpsF family glycosyltransferase</fullName>
    </submittedName>
</protein>
<name>A0A939HE91_9CLOT</name>
<gene>
    <name evidence="3" type="ORF">J3A84_14895</name>
</gene>
<dbReference type="PANTHER" id="PTHR34136:SF1">
    <property type="entry name" value="UDP-N-ACETYL-D-MANNOSAMINURONIC ACID TRANSFERASE"/>
    <property type="match status" value="1"/>
</dbReference>
<dbReference type="CDD" id="cd06533">
    <property type="entry name" value="Glyco_transf_WecG_TagA"/>
    <property type="match status" value="1"/>
</dbReference>
<proteinExistence type="predicted"/>
<evidence type="ECO:0000256" key="1">
    <source>
        <dbReference type="ARBA" id="ARBA00022676"/>
    </source>
</evidence>
<dbReference type="EMBL" id="JAFNJU010000018">
    <property type="protein sequence ID" value="MBO1266321.1"/>
    <property type="molecule type" value="Genomic_DNA"/>
</dbReference>
<reference evidence="3" key="1">
    <citation type="submission" date="2021-03" db="EMBL/GenBank/DDBJ databases">
        <title>Proteiniclasticum marinus sp. nov., isolated from tidal flat sediment.</title>
        <authorList>
            <person name="Namirimu T."/>
            <person name="Yang J.-A."/>
            <person name="Yang S.-H."/>
            <person name="Kim Y.-J."/>
            <person name="Kwon K.K."/>
        </authorList>
    </citation>
    <scope>NUCLEOTIDE SEQUENCE</scope>
    <source>
        <strain evidence="3">SCR006</strain>
    </source>
</reference>
<evidence type="ECO:0000313" key="4">
    <source>
        <dbReference type="Proteomes" id="UP000664218"/>
    </source>
</evidence>
<dbReference type="InterPro" id="IPR004629">
    <property type="entry name" value="WecG_TagA_CpsF"/>
</dbReference>
<evidence type="ECO:0000313" key="3">
    <source>
        <dbReference type="EMBL" id="MBO1266321.1"/>
    </source>
</evidence>